<keyword evidence="2 13" id="KW-0728">SH3 domain</keyword>
<dbReference type="GO" id="GO:0016560">
    <property type="term" value="P:protein import into peroxisome matrix, docking"/>
    <property type="evidence" value="ECO:0007669"/>
    <property type="project" value="InterPro"/>
</dbReference>
<dbReference type="Pfam" id="PF14604">
    <property type="entry name" value="SH3_9"/>
    <property type="match status" value="1"/>
</dbReference>
<evidence type="ECO:0000256" key="3">
    <source>
        <dbReference type="ARBA" id="ARBA00022448"/>
    </source>
</evidence>
<keyword evidence="4 15" id="KW-0812">Transmembrane</keyword>
<dbReference type="GeneID" id="100648244"/>
<keyword evidence="9" id="KW-0576">Peroxisome</keyword>
<proteinExistence type="inferred from homology"/>
<comment type="subcellular location">
    <subcellularLocation>
        <location evidence="12">Peroxisome membrane</location>
    </subcellularLocation>
</comment>
<feature type="region of interest" description="Disordered" evidence="14">
    <location>
        <begin position="1"/>
        <end position="60"/>
    </location>
</feature>
<keyword evidence="6 15" id="KW-1133">Transmembrane helix</keyword>
<evidence type="ECO:0000256" key="4">
    <source>
        <dbReference type="ARBA" id="ARBA00022692"/>
    </source>
</evidence>
<evidence type="ECO:0000256" key="12">
    <source>
        <dbReference type="ARBA" id="ARBA00046271"/>
    </source>
</evidence>
<dbReference type="RefSeq" id="XP_048261612.1">
    <property type="nucleotide sequence ID" value="XM_048405655.1"/>
</dbReference>
<evidence type="ECO:0000256" key="7">
    <source>
        <dbReference type="ARBA" id="ARBA00023010"/>
    </source>
</evidence>
<evidence type="ECO:0000259" key="16">
    <source>
        <dbReference type="PROSITE" id="PS50002"/>
    </source>
</evidence>
<keyword evidence="8 15" id="KW-0472">Membrane</keyword>
<feature type="compositionally biased region" description="Low complexity" evidence="14">
    <location>
        <begin position="16"/>
        <end position="38"/>
    </location>
</feature>
<dbReference type="RefSeq" id="XP_048261610.1">
    <property type="nucleotide sequence ID" value="XM_048405653.1"/>
</dbReference>
<evidence type="ECO:0000256" key="5">
    <source>
        <dbReference type="ARBA" id="ARBA00022927"/>
    </source>
</evidence>
<evidence type="ECO:0000256" key="11">
    <source>
        <dbReference type="ARBA" id="ARBA00034535"/>
    </source>
</evidence>
<feature type="compositionally biased region" description="Pro residues" evidence="14">
    <location>
        <begin position="39"/>
        <end position="48"/>
    </location>
</feature>
<keyword evidence="7" id="KW-0811">Translocation</keyword>
<protein>
    <recommendedName>
        <fullName evidence="11">Peroxisomal membrane protein PEX13</fullName>
    </recommendedName>
    <alternativeName>
        <fullName evidence="10">Peroxin-13</fullName>
    </alternativeName>
</protein>
<feature type="domain" description="SH3" evidence="16">
    <location>
        <begin position="270"/>
        <end position="334"/>
    </location>
</feature>
<dbReference type="InterPro" id="IPR001452">
    <property type="entry name" value="SH3_domain"/>
</dbReference>
<dbReference type="RefSeq" id="XP_048261611.1">
    <property type="nucleotide sequence ID" value="XM_048405654.1"/>
</dbReference>
<dbReference type="InterPro" id="IPR036028">
    <property type="entry name" value="SH3-like_dom_sf"/>
</dbReference>
<feature type="transmembrane region" description="Helical" evidence="15">
    <location>
        <begin position="227"/>
        <end position="245"/>
    </location>
</feature>
<dbReference type="Pfam" id="PF04088">
    <property type="entry name" value="Peroxin-13_N"/>
    <property type="match status" value="1"/>
</dbReference>
<dbReference type="Proteomes" id="UP000835206">
    <property type="component" value="Chromosome 5"/>
</dbReference>
<evidence type="ECO:0000313" key="19">
    <source>
        <dbReference type="RefSeq" id="XP_048261610.1"/>
    </source>
</evidence>
<evidence type="ECO:0000256" key="15">
    <source>
        <dbReference type="SAM" id="Phobius"/>
    </source>
</evidence>
<evidence type="ECO:0000256" key="13">
    <source>
        <dbReference type="PROSITE-ProRule" id="PRU00192"/>
    </source>
</evidence>
<evidence type="ECO:0000256" key="8">
    <source>
        <dbReference type="ARBA" id="ARBA00023136"/>
    </source>
</evidence>
<evidence type="ECO:0000256" key="6">
    <source>
        <dbReference type="ARBA" id="ARBA00022989"/>
    </source>
</evidence>
<dbReference type="InterPro" id="IPR007223">
    <property type="entry name" value="Peroxin-13_N"/>
</dbReference>
<dbReference type="PANTHER" id="PTHR19332">
    <property type="entry name" value="PEROXISOMAL MEMBRANE PROTEIN PEX13"/>
    <property type="match status" value="1"/>
</dbReference>
<dbReference type="Gene3D" id="2.30.30.40">
    <property type="entry name" value="SH3 Domains"/>
    <property type="match status" value="1"/>
</dbReference>
<evidence type="ECO:0000256" key="1">
    <source>
        <dbReference type="ARBA" id="ARBA00006033"/>
    </source>
</evidence>
<name>A0A9B2JNM1_BOMTE</name>
<dbReference type="KEGG" id="bter:100648244"/>
<evidence type="ECO:0000313" key="21">
    <source>
        <dbReference type="RefSeq" id="XP_048261612.1"/>
    </source>
</evidence>
<sequence length="379" mass="42804">MAPERTNGINGNHLKNVPNIINSIPNPASPFPSSNLQPGNPPPVPPRQPVQNYSGSSDHRPYGSNYYGGYGFGGYGNQYRGFNGYGGYSSYSSYGPYSSYNNYGMFGGHSGDAENRFSLYVEENTRSTFQLIETVLHTFSSITMLLESTYFALTNSFRAILNVAENVGKLRSTVNQLLNTFALIRFFKWLYRKIVRSTGYQNQDSINEELWNKSLAKVRSVNVHNSSYWSGFLIFSVFFVVPYIIHKISNNIKNMQIKGKDPKEWQDIEEPAYIATVLYDFVATHNDELSIKAGQKVYLAPKSLQPKNLPGWCKATDNVNVGLIPYNYIKVIGQLKKLKRDNETNPVNEEKSSTDESSNHSNRKDSQPTRNDRTVENEA</sequence>
<evidence type="ECO:0000256" key="9">
    <source>
        <dbReference type="ARBA" id="ARBA00023140"/>
    </source>
</evidence>
<evidence type="ECO:0000313" key="18">
    <source>
        <dbReference type="RefSeq" id="XP_012164427.1"/>
    </source>
</evidence>
<dbReference type="PANTHER" id="PTHR19332:SF1">
    <property type="entry name" value="PEROXISOMAL MEMBRANE PROTEIN PEX13"/>
    <property type="match status" value="1"/>
</dbReference>
<dbReference type="InterPro" id="IPR035463">
    <property type="entry name" value="Pex13"/>
</dbReference>
<dbReference type="CTD" id="5194"/>
<keyword evidence="3" id="KW-0813">Transport</keyword>
<reference evidence="18 19" key="1">
    <citation type="submission" date="2025-04" db="UniProtKB">
        <authorList>
            <consortium name="RefSeq"/>
        </authorList>
    </citation>
    <scope>IDENTIFICATION</scope>
</reference>
<evidence type="ECO:0000313" key="20">
    <source>
        <dbReference type="RefSeq" id="XP_048261611.1"/>
    </source>
</evidence>
<dbReference type="AlphaFoldDB" id="A0A9B2JNM1"/>
<dbReference type="OrthoDB" id="10037838at2759"/>
<dbReference type="SMART" id="SM00326">
    <property type="entry name" value="SH3"/>
    <property type="match status" value="1"/>
</dbReference>
<feature type="region of interest" description="Disordered" evidence="14">
    <location>
        <begin position="340"/>
        <end position="379"/>
    </location>
</feature>
<accession>A0A9B2JNM1</accession>
<evidence type="ECO:0000256" key="2">
    <source>
        <dbReference type="ARBA" id="ARBA00022443"/>
    </source>
</evidence>
<organism evidence="17 18">
    <name type="scientific">Bombus terrestris</name>
    <name type="common">Buff-tailed bumblebee</name>
    <name type="synonym">Apis terrestris</name>
    <dbReference type="NCBI Taxonomy" id="30195"/>
    <lineage>
        <taxon>Eukaryota</taxon>
        <taxon>Metazoa</taxon>
        <taxon>Ecdysozoa</taxon>
        <taxon>Arthropoda</taxon>
        <taxon>Hexapoda</taxon>
        <taxon>Insecta</taxon>
        <taxon>Pterygota</taxon>
        <taxon>Neoptera</taxon>
        <taxon>Endopterygota</taxon>
        <taxon>Hymenoptera</taxon>
        <taxon>Apocrita</taxon>
        <taxon>Aculeata</taxon>
        <taxon>Apoidea</taxon>
        <taxon>Anthophila</taxon>
        <taxon>Apidae</taxon>
        <taxon>Bombus</taxon>
        <taxon>Bombus</taxon>
    </lineage>
</organism>
<dbReference type="GO" id="GO:0005778">
    <property type="term" value="C:peroxisomal membrane"/>
    <property type="evidence" value="ECO:0007669"/>
    <property type="project" value="UniProtKB-SubCell"/>
</dbReference>
<dbReference type="SUPFAM" id="SSF50044">
    <property type="entry name" value="SH3-domain"/>
    <property type="match status" value="1"/>
</dbReference>
<evidence type="ECO:0000313" key="17">
    <source>
        <dbReference type="Proteomes" id="UP000835206"/>
    </source>
</evidence>
<evidence type="ECO:0000256" key="10">
    <source>
        <dbReference type="ARBA" id="ARBA00029693"/>
    </source>
</evidence>
<dbReference type="RefSeq" id="XP_012164427.1">
    <property type="nucleotide sequence ID" value="XM_012309037.3"/>
</dbReference>
<comment type="similarity">
    <text evidence="1">Belongs to the peroxin-13 family.</text>
</comment>
<gene>
    <name evidence="18 19 20 21" type="primary">LOC100648244</name>
</gene>
<keyword evidence="17" id="KW-1185">Reference proteome</keyword>
<keyword evidence="5" id="KW-0653">Protein transport</keyword>
<evidence type="ECO:0000256" key="14">
    <source>
        <dbReference type="SAM" id="MobiDB-lite"/>
    </source>
</evidence>
<dbReference type="GO" id="GO:1990429">
    <property type="term" value="C:peroxisomal importomer complex"/>
    <property type="evidence" value="ECO:0007669"/>
    <property type="project" value="TreeGrafter"/>
</dbReference>
<dbReference type="CDD" id="cd11864">
    <property type="entry name" value="SH3_PEX13_eumet"/>
    <property type="match status" value="1"/>
</dbReference>
<dbReference type="PROSITE" id="PS50002">
    <property type="entry name" value="SH3"/>
    <property type="match status" value="1"/>
</dbReference>